<evidence type="ECO:0000313" key="2">
    <source>
        <dbReference type="Proteomes" id="UP000094565"/>
    </source>
</evidence>
<proteinExistence type="predicted"/>
<dbReference type="OrthoDB" id="10273150at2759"/>
<keyword evidence="2" id="KW-1185">Reference proteome</keyword>
<evidence type="ECO:0000313" key="1">
    <source>
        <dbReference type="EMBL" id="ANZ76348.1"/>
    </source>
</evidence>
<accession>A0A1B2JEX2</accession>
<dbReference type="EMBL" id="CP014586">
    <property type="protein sequence ID" value="ANZ76348.1"/>
    <property type="molecule type" value="Genomic_DNA"/>
</dbReference>
<dbReference type="Proteomes" id="UP000094565">
    <property type="component" value="Chromosome 3"/>
</dbReference>
<sequence length="410" mass="46484">MNVSVALNEIPEAGPGKKVMFTSLALLVGMYPPTSPKYPGRIYLTDFSEIAPHIDPCPDQIAVRKLGYEFDVKQVLRCYIFQDVLDRFFSAVDPLLGDDDIPVNPPMDTKYSLNSLLEVADKARIVGFKGQVTVVRNSTTETVRISSMWYVDDLYSLGAHDLFLYSAFIGRMRRDCLKLYQLEKVRLDRLLNSEEKISWRPKAVENGPGADKTRDMKMMYSSSPCSLSREDSLFISKRSRTSNDSFTDERSSAKALPVSAGAYSSNPTVAELANRFSGLNDVVTDEMFLVTAKVVEVLPLDMEVVYKTSPSGSLFIHPLNLRIADQVLLSISQEQYIDITIGIDWILRFFQYPDLEKLYIDWVSVRTKLETIITNRQPIKFRLRRKHVLVAPDVTQPAWHAMDLTINDLV</sequence>
<gene>
    <name evidence="1" type="ORF">ATY40_BA7503537</name>
</gene>
<reference evidence="1 2" key="1">
    <citation type="submission" date="2016-02" db="EMBL/GenBank/DDBJ databases">
        <title>Comparative genomic and transcriptomic foundation for Pichia pastoris.</title>
        <authorList>
            <person name="Love K.R."/>
            <person name="Shah K.A."/>
            <person name="Whittaker C.A."/>
            <person name="Wu J."/>
            <person name="Bartlett M.C."/>
            <person name="Ma D."/>
            <person name="Leeson R.L."/>
            <person name="Priest M."/>
            <person name="Young S.K."/>
            <person name="Love J.C."/>
        </authorList>
    </citation>
    <scope>NUCLEOTIDE SEQUENCE [LARGE SCALE GENOMIC DNA]</scope>
    <source>
        <strain evidence="1 2">ATCC 28485</strain>
    </source>
</reference>
<protein>
    <submittedName>
        <fullName evidence="1">BA75_03537T0</fullName>
    </submittedName>
</protein>
<organism evidence="1 2">
    <name type="scientific">Komagataella pastoris</name>
    <name type="common">Yeast</name>
    <name type="synonym">Pichia pastoris</name>
    <dbReference type="NCBI Taxonomy" id="4922"/>
    <lineage>
        <taxon>Eukaryota</taxon>
        <taxon>Fungi</taxon>
        <taxon>Dikarya</taxon>
        <taxon>Ascomycota</taxon>
        <taxon>Saccharomycotina</taxon>
        <taxon>Pichiomycetes</taxon>
        <taxon>Pichiales</taxon>
        <taxon>Pichiaceae</taxon>
        <taxon>Komagataella</taxon>
    </lineage>
</organism>
<name>A0A1B2JEX2_PICPA</name>
<dbReference type="AlphaFoldDB" id="A0A1B2JEX2"/>